<dbReference type="InterPro" id="IPR001757">
    <property type="entry name" value="P_typ_ATPase"/>
</dbReference>
<evidence type="ECO:0000256" key="2">
    <source>
        <dbReference type="ARBA" id="ARBA00022692"/>
    </source>
</evidence>
<dbReference type="InterPro" id="IPR023299">
    <property type="entry name" value="ATPase_P-typ_cyto_dom_N"/>
</dbReference>
<feature type="transmembrane region" description="Helical" evidence="8">
    <location>
        <begin position="647"/>
        <end position="668"/>
    </location>
</feature>
<proteinExistence type="predicted"/>
<keyword evidence="5" id="KW-1278">Translocase</keyword>
<dbReference type="Gene3D" id="2.70.150.10">
    <property type="entry name" value="Calcium-transporting ATPase, cytoplasmic transduction domain A"/>
    <property type="match status" value="1"/>
</dbReference>
<dbReference type="Gene3D" id="3.40.1110.10">
    <property type="entry name" value="Calcium-transporting ATPase, cytoplasmic domain N"/>
    <property type="match status" value="2"/>
</dbReference>
<name>A0ABV9QY34_9GAMM</name>
<dbReference type="PANTHER" id="PTHR42861">
    <property type="entry name" value="CALCIUM-TRANSPORTING ATPASE"/>
    <property type="match status" value="1"/>
</dbReference>
<evidence type="ECO:0000313" key="10">
    <source>
        <dbReference type="EMBL" id="MFC4821767.1"/>
    </source>
</evidence>
<feature type="transmembrane region" description="Helical" evidence="8">
    <location>
        <begin position="271"/>
        <end position="292"/>
    </location>
</feature>
<dbReference type="SUPFAM" id="SSF81660">
    <property type="entry name" value="Metal cation-transporting ATPase, ATP-binding domain N"/>
    <property type="match status" value="1"/>
</dbReference>
<keyword evidence="2 8" id="KW-0812">Transmembrane</keyword>
<keyword evidence="4" id="KW-0067">ATP-binding</keyword>
<dbReference type="Pfam" id="PF00689">
    <property type="entry name" value="Cation_ATPase_C"/>
    <property type="match status" value="1"/>
</dbReference>
<dbReference type="InterPro" id="IPR044492">
    <property type="entry name" value="P_typ_ATPase_HD_dom"/>
</dbReference>
<evidence type="ECO:0000256" key="5">
    <source>
        <dbReference type="ARBA" id="ARBA00022967"/>
    </source>
</evidence>
<dbReference type="Pfam" id="PF00702">
    <property type="entry name" value="Hydrolase"/>
    <property type="match status" value="1"/>
</dbReference>
<dbReference type="InterPro" id="IPR004014">
    <property type="entry name" value="ATPase_P-typ_cation-transptr_N"/>
</dbReference>
<evidence type="ECO:0000256" key="6">
    <source>
        <dbReference type="ARBA" id="ARBA00022989"/>
    </source>
</evidence>
<dbReference type="InterPro" id="IPR008250">
    <property type="entry name" value="ATPase_P-typ_transduc_dom_A_sf"/>
</dbReference>
<dbReference type="SUPFAM" id="SSF56784">
    <property type="entry name" value="HAD-like"/>
    <property type="match status" value="1"/>
</dbReference>
<protein>
    <submittedName>
        <fullName evidence="10">Cation-translocating P-type ATPase</fullName>
    </submittedName>
</protein>
<organism evidence="10 11">
    <name type="scientific">Dokdonella ginsengisoli</name>
    <dbReference type="NCBI Taxonomy" id="363846"/>
    <lineage>
        <taxon>Bacteria</taxon>
        <taxon>Pseudomonadati</taxon>
        <taxon>Pseudomonadota</taxon>
        <taxon>Gammaproteobacteria</taxon>
        <taxon>Lysobacterales</taxon>
        <taxon>Rhodanobacteraceae</taxon>
        <taxon>Dokdonella</taxon>
    </lineage>
</organism>
<evidence type="ECO:0000313" key="11">
    <source>
        <dbReference type="Proteomes" id="UP001595886"/>
    </source>
</evidence>
<dbReference type="Pfam" id="PF00122">
    <property type="entry name" value="E1-E2_ATPase"/>
    <property type="match status" value="1"/>
</dbReference>
<dbReference type="SFLD" id="SFLDS00003">
    <property type="entry name" value="Haloacid_Dehalogenase"/>
    <property type="match status" value="1"/>
</dbReference>
<feature type="transmembrane region" description="Helical" evidence="8">
    <location>
        <begin position="74"/>
        <end position="90"/>
    </location>
</feature>
<gene>
    <name evidence="10" type="ORF">ACFO6Q_15675</name>
</gene>
<feature type="domain" description="Cation-transporting P-type ATPase N-terminal" evidence="9">
    <location>
        <begin position="1"/>
        <end position="70"/>
    </location>
</feature>
<dbReference type="SMART" id="SM00831">
    <property type="entry name" value="Cation_ATPase_N"/>
    <property type="match status" value="1"/>
</dbReference>
<evidence type="ECO:0000259" key="9">
    <source>
        <dbReference type="SMART" id="SM00831"/>
    </source>
</evidence>
<dbReference type="Gene3D" id="1.20.1110.10">
    <property type="entry name" value="Calcium-transporting ATPase, transmembrane domain"/>
    <property type="match status" value="2"/>
</dbReference>
<dbReference type="NCBIfam" id="TIGR01494">
    <property type="entry name" value="ATPase_P-type"/>
    <property type="match status" value="2"/>
</dbReference>
<evidence type="ECO:0000256" key="3">
    <source>
        <dbReference type="ARBA" id="ARBA00022741"/>
    </source>
</evidence>
<dbReference type="InterPro" id="IPR023214">
    <property type="entry name" value="HAD_sf"/>
</dbReference>
<dbReference type="SUPFAM" id="SSF81665">
    <property type="entry name" value="Calcium ATPase, transmembrane domain M"/>
    <property type="match status" value="1"/>
</dbReference>
<dbReference type="Proteomes" id="UP001595886">
    <property type="component" value="Unassembled WGS sequence"/>
</dbReference>
<dbReference type="InterPro" id="IPR036412">
    <property type="entry name" value="HAD-like_sf"/>
</dbReference>
<dbReference type="RefSeq" id="WP_380022037.1">
    <property type="nucleotide sequence ID" value="NZ_JBHSHD010000010.1"/>
</dbReference>
<dbReference type="SUPFAM" id="SSF81653">
    <property type="entry name" value="Calcium ATPase, transduction domain A"/>
    <property type="match status" value="1"/>
</dbReference>
<dbReference type="PRINTS" id="PR00120">
    <property type="entry name" value="HATPASE"/>
</dbReference>
<sequence length="866" mass="90302">MKIQAAVECDPAAGPGLHEEEALRRLRRIGPNELPQAPRRGIGRILLGVLREPMFLLLMVAAAIYLAVGGIGEGLLMTAFAGLSILLVVMQEARSESALEALRSLAAPTARVMRDGRERRIPARDVVPGDVLLLADGERIAADCVLRRAEGLSVDESLLTGESVAVAKRAAAPGGGAPDETEDGDATRVFASTLAVSGRGVAEVVATGARTEAGRIGASLASIEIEPTLLQRSLGRIVRWFGALALVASVAVIVLYGWLRGAWLDGVLSGIAFGMSALPEEFPMVLVVFVALGARRLARLHVLVRRTAVIEVLGACSTLCLDKTGTLTENRMRVCALSAGGARQALDGEDGTPGGAFASLVRVAALASARGSIDPMDLAVHRLTAVGAPAPASASAQLVREFGLTQEQPMVVRIWRIDGRLHAAAKGAPEAIAALCRLETAEREAMLGEIALHAASGSRVLAVAEARIGDGDLPQAPQALAFRFLGLLAFADPPRAGARAAIDAARRAGVKVAMITGDHPLTALAIAREVGIDVTAPPLTGARIDAADEAELGRLVRDARVFARIRPEQKLRIVRALKANGEVVAMTGDGVNDAPALKAAHIGLAMGRRGTDVAREAASIVLLDDDLGHLVAGIRTGRRIFDNLRKATIYITAVHVPIAGLALLPLLLGLPPLLLPMHVVLIEMVIDPICAIAFENEPVEPGTMEQPPRHPDDPPLGWPQMLVAFAQGALLLAASLGLYAALLAAGQPVDLARTLAFLAFAAGNLMLVRVVGTRGATLAALAAPDHRAYWTVAGVAALVTAACVFVPFLQRLFRFAVPPAGLAAAAVATGLAAALVFDLAKTLPAVQRVLGRRRPASLRPVPGDCP</sequence>
<keyword evidence="3" id="KW-0547">Nucleotide-binding</keyword>
<feature type="transmembrane region" description="Helical" evidence="8">
    <location>
        <begin position="45"/>
        <end position="68"/>
    </location>
</feature>
<dbReference type="PROSITE" id="PS00154">
    <property type="entry name" value="ATPASE_E1_E2"/>
    <property type="match status" value="1"/>
</dbReference>
<accession>A0ABV9QY34</accession>
<keyword evidence="6 8" id="KW-1133">Transmembrane helix</keyword>
<feature type="transmembrane region" description="Helical" evidence="8">
    <location>
        <begin position="788"/>
        <end position="809"/>
    </location>
</feature>
<feature type="transmembrane region" description="Helical" evidence="8">
    <location>
        <begin position="755"/>
        <end position="782"/>
    </location>
</feature>
<dbReference type="EMBL" id="JBHSHD010000010">
    <property type="protein sequence ID" value="MFC4821767.1"/>
    <property type="molecule type" value="Genomic_DNA"/>
</dbReference>
<comment type="caution">
    <text evidence="10">The sequence shown here is derived from an EMBL/GenBank/DDBJ whole genome shotgun (WGS) entry which is preliminary data.</text>
</comment>
<comment type="subcellular location">
    <subcellularLocation>
        <location evidence="1">Membrane</location>
        <topology evidence="1">Multi-pass membrane protein</topology>
    </subcellularLocation>
</comment>
<evidence type="ECO:0000256" key="4">
    <source>
        <dbReference type="ARBA" id="ARBA00022840"/>
    </source>
</evidence>
<dbReference type="SFLD" id="SFLDF00027">
    <property type="entry name" value="p-type_atpase"/>
    <property type="match status" value="1"/>
</dbReference>
<dbReference type="PRINTS" id="PR00119">
    <property type="entry name" value="CATATPASE"/>
</dbReference>
<evidence type="ECO:0000256" key="1">
    <source>
        <dbReference type="ARBA" id="ARBA00004141"/>
    </source>
</evidence>
<dbReference type="InterPro" id="IPR018303">
    <property type="entry name" value="ATPase_P-typ_P_site"/>
</dbReference>
<keyword evidence="11" id="KW-1185">Reference proteome</keyword>
<dbReference type="Pfam" id="PF00690">
    <property type="entry name" value="Cation_ATPase_N"/>
    <property type="match status" value="1"/>
</dbReference>
<dbReference type="Gene3D" id="3.40.50.1000">
    <property type="entry name" value="HAD superfamily/HAD-like"/>
    <property type="match status" value="2"/>
</dbReference>
<dbReference type="SFLD" id="SFLDG00002">
    <property type="entry name" value="C1.7:_P-type_atpase_like"/>
    <property type="match status" value="1"/>
</dbReference>
<keyword evidence="7 8" id="KW-0472">Membrane</keyword>
<feature type="transmembrane region" description="Helical" evidence="8">
    <location>
        <begin position="821"/>
        <end position="840"/>
    </location>
</feature>
<dbReference type="InterPro" id="IPR059000">
    <property type="entry name" value="ATPase_P-type_domA"/>
</dbReference>
<evidence type="ECO:0000256" key="8">
    <source>
        <dbReference type="SAM" id="Phobius"/>
    </source>
</evidence>
<feature type="transmembrane region" description="Helical" evidence="8">
    <location>
        <begin position="237"/>
        <end position="259"/>
    </location>
</feature>
<dbReference type="InterPro" id="IPR023298">
    <property type="entry name" value="ATPase_P-typ_TM_dom_sf"/>
</dbReference>
<dbReference type="InterPro" id="IPR006068">
    <property type="entry name" value="ATPase_P-typ_cation-transptr_C"/>
</dbReference>
<reference evidence="11" key="1">
    <citation type="journal article" date="2019" name="Int. J. Syst. Evol. Microbiol.">
        <title>The Global Catalogue of Microorganisms (GCM) 10K type strain sequencing project: providing services to taxonomists for standard genome sequencing and annotation.</title>
        <authorList>
            <consortium name="The Broad Institute Genomics Platform"/>
            <consortium name="The Broad Institute Genome Sequencing Center for Infectious Disease"/>
            <person name="Wu L."/>
            <person name="Ma J."/>
        </authorList>
    </citation>
    <scope>NUCLEOTIDE SEQUENCE [LARGE SCALE GENOMIC DNA]</scope>
    <source>
        <strain evidence="11">CCUG 30340</strain>
    </source>
</reference>
<feature type="transmembrane region" description="Helical" evidence="8">
    <location>
        <begin position="721"/>
        <end position="743"/>
    </location>
</feature>
<evidence type="ECO:0000256" key="7">
    <source>
        <dbReference type="ARBA" id="ARBA00023136"/>
    </source>
</evidence>